<dbReference type="PANTHER" id="PTHR13887:SF14">
    <property type="entry name" value="DISULFIDE BOND FORMATION PROTEIN D"/>
    <property type="match status" value="1"/>
</dbReference>
<name>A0ABS6AT39_9NOCA</name>
<dbReference type="SUPFAM" id="SSF52833">
    <property type="entry name" value="Thioredoxin-like"/>
    <property type="match status" value="1"/>
</dbReference>
<keyword evidence="7" id="KW-0472">Membrane</keyword>
<evidence type="ECO:0000256" key="7">
    <source>
        <dbReference type="SAM" id="Phobius"/>
    </source>
</evidence>
<keyword evidence="3" id="KW-0560">Oxidoreductase</keyword>
<keyword evidence="7" id="KW-1133">Transmembrane helix</keyword>
<evidence type="ECO:0000313" key="9">
    <source>
        <dbReference type="EMBL" id="MBU3060750.1"/>
    </source>
</evidence>
<feature type="compositionally biased region" description="Low complexity" evidence="6">
    <location>
        <begin position="62"/>
        <end position="74"/>
    </location>
</feature>
<comment type="caution">
    <text evidence="9">The sequence shown here is derived from an EMBL/GenBank/DDBJ whole genome shotgun (WGS) entry which is preliminary data.</text>
</comment>
<keyword evidence="7" id="KW-0812">Transmembrane</keyword>
<dbReference type="PANTHER" id="PTHR13887">
    <property type="entry name" value="GLUTATHIONE S-TRANSFERASE KAPPA"/>
    <property type="match status" value="1"/>
</dbReference>
<evidence type="ECO:0000256" key="2">
    <source>
        <dbReference type="ARBA" id="ARBA00022729"/>
    </source>
</evidence>
<sequence>MKGVVSKVSNNPRGKNSLAAVKGTDRTRTILIQVGVAVVLLALIAAIGISIAVKHSKKTSDANARPTIAATAPTGPGGVAGSITSNGSIRIGKPDAKVTVRVVADLQCPVCQGFEAANGQTLEDEVNNGTAAVEYNLIAFLDESSMGARYSSRAANAAYCVATADPSKFQNWVASMYQQQPQEGTTGLPDSKIIQITTAAGYTDPSVAQCITSDKYDGFVQKTTQEVINSGIHATPTVFVNGKQVDSNDRATLFNPGGIKATIEAAAK</sequence>
<feature type="transmembrane region" description="Helical" evidence="7">
    <location>
        <begin position="30"/>
        <end position="53"/>
    </location>
</feature>
<organism evidence="9 10">
    <name type="scientific">Nocardia albiluteola</name>
    <dbReference type="NCBI Taxonomy" id="2842303"/>
    <lineage>
        <taxon>Bacteria</taxon>
        <taxon>Bacillati</taxon>
        <taxon>Actinomycetota</taxon>
        <taxon>Actinomycetes</taxon>
        <taxon>Mycobacteriales</taxon>
        <taxon>Nocardiaceae</taxon>
        <taxon>Nocardia</taxon>
    </lineage>
</organism>
<evidence type="ECO:0000259" key="8">
    <source>
        <dbReference type="Pfam" id="PF13462"/>
    </source>
</evidence>
<evidence type="ECO:0000256" key="1">
    <source>
        <dbReference type="ARBA" id="ARBA00005791"/>
    </source>
</evidence>
<dbReference type="Gene3D" id="3.40.30.10">
    <property type="entry name" value="Glutaredoxin"/>
    <property type="match status" value="1"/>
</dbReference>
<gene>
    <name evidence="9" type="ORF">KO481_04330</name>
</gene>
<accession>A0ABS6AT39</accession>
<feature type="domain" description="Thioredoxin-like fold" evidence="8">
    <location>
        <begin position="85"/>
        <end position="249"/>
    </location>
</feature>
<evidence type="ECO:0000256" key="5">
    <source>
        <dbReference type="ARBA" id="ARBA00023284"/>
    </source>
</evidence>
<comment type="similarity">
    <text evidence="1">Belongs to the thioredoxin family. DsbA subfamily.</text>
</comment>
<dbReference type="EMBL" id="JAHKNI010000001">
    <property type="protein sequence ID" value="MBU3060750.1"/>
    <property type="molecule type" value="Genomic_DNA"/>
</dbReference>
<keyword evidence="5" id="KW-0676">Redox-active center</keyword>
<evidence type="ECO:0000256" key="6">
    <source>
        <dbReference type="SAM" id="MobiDB-lite"/>
    </source>
</evidence>
<dbReference type="Pfam" id="PF13462">
    <property type="entry name" value="Thioredoxin_4"/>
    <property type="match status" value="1"/>
</dbReference>
<keyword evidence="4" id="KW-1015">Disulfide bond</keyword>
<dbReference type="InterPro" id="IPR012336">
    <property type="entry name" value="Thioredoxin-like_fold"/>
</dbReference>
<reference evidence="9 10" key="1">
    <citation type="submission" date="2021-06" db="EMBL/GenBank/DDBJ databases">
        <title>Actinomycetes sequencing.</title>
        <authorList>
            <person name="Shan Q."/>
        </authorList>
    </citation>
    <scope>NUCLEOTIDE SEQUENCE [LARGE SCALE GENOMIC DNA]</scope>
    <source>
        <strain evidence="9 10">NEAU-G5</strain>
    </source>
</reference>
<evidence type="ECO:0000313" key="10">
    <source>
        <dbReference type="Proteomes" id="UP000733379"/>
    </source>
</evidence>
<protein>
    <submittedName>
        <fullName evidence="9">DsbA family protein</fullName>
    </submittedName>
</protein>
<feature type="region of interest" description="Disordered" evidence="6">
    <location>
        <begin position="62"/>
        <end position="81"/>
    </location>
</feature>
<evidence type="ECO:0000256" key="4">
    <source>
        <dbReference type="ARBA" id="ARBA00023157"/>
    </source>
</evidence>
<keyword evidence="10" id="KW-1185">Reference proteome</keyword>
<proteinExistence type="inferred from homology"/>
<dbReference type="InterPro" id="IPR036249">
    <property type="entry name" value="Thioredoxin-like_sf"/>
</dbReference>
<evidence type="ECO:0000256" key="3">
    <source>
        <dbReference type="ARBA" id="ARBA00023002"/>
    </source>
</evidence>
<keyword evidence="2" id="KW-0732">Signal</keyword>
<dbReference type="Proteomes" id="UP000733379">
    <property type="component" value="Unassembled WGS sequence"/>
</dbReference>